<dbReference type="AlphaFoldDB" id="A0A3E0HU71"/>
<proteinExistence type="predicted"/>
<evidence type="ECO:0000313" key="1">
    <source>
        <dbReference type="EMBL" id="REH49951.1"/>
    </source>
</evidence>
<sequence>MTRLTVDLPDDLDVELRVAAEAAGVTEAEFAATAVAAALDERRHAEVMAIASRVLATDAVIVHRLGTA</sequence>
<name>A0A3E0HU71_9PSEU</name>
<reference evidence="1 2" key="1">
    <citation type="submission" date="2018-08" db="EMBL/GenBank/DDBJ databases">
        <title>Genomic Encyclopedia of Archaeal and Bacterial Type Strains, Phase II (KMG-II): from individual species to whole genera.</title>
        <authorList>
            <person name="Goeker M."/>
        </authorList>
    </citation>
    <scope>NUCLEOTIDE SEQUENCE [LARGE SCALE GENOMIC DNA]</scope>
    <source>
        <strain evidence="1 2">DSM 45791</strain>
    </source>
</reference>
<accession>A0A3E0HU71</accession>
<comment type="caution">
    <text evidence="1">The sequence shown here is derived from an EMBL/GenBank/DDBJ whole genome shotgun (WGS) entry which is preliminary data.</text>
</comment>
<organism evidence="1 2">
    <name type="scientific">Kutzneria buriramensis</name>
    <dbReference type="NCBI Taxonomy" id="1045776"/>
    <lineage>
        <taxon>Bacteria</taxon>
        <taxon>Bacillati</taxon>
        <taxon>Actinomycetota</taxon>
        <taxon>Actinomycetes</taxon>
        <taxon>Pseudonocardiales</taxon>
        <taxon>Pseudonocardiaceae</taxon>
        <taxon>Kutzneria</taxon>
    </lineage>
</organism>
<dbReference type="EMBL" id="QUNO01000004">
    <property type="protein sequence ID" value="REH49951.1"/>
    <property type="molecule type" value="Genomic_DNA"/>
</dbReference>
<dbReference type="RefSeq" id="WP_116174493.1">
    <property type="nucleotide sequence ID" value="NZ_CP144375.1"/>
</dbReference>
<protein>
    <submittedName>
        <fullName evidence="1">Uncharacterized protein</fullName>
    </submittedName>
</protein>
<dbReference type="Proteomes" id="UP000256269">
    <property type="component" value="Unassembled WGS sequence"/>
</dbReference>
<keyword evidence="2" id="KW-1185">Reference proteome</keyword>
<evidence type="ECO:0000313" key="2">
    <source>
        <dbReference type="Proteomes" id="UP000256269"/>
    </source>
</evidence>
<gene>
    <name evidence="1" type="ORF">BCF44_104217</name>
</gene>